<organism evidence="1 2">
    <name type="scientific">Pseudocercospora fijiensis (strain CIRAD86)</name>
    <name type="common">Black leaf streak disease fungus</name>
    <name type="synonym">Mycosphaerella fijiensis</name>
    <dbReference type="NCBI Taxonomy" id="383855"/>
    <lineage>
        <taxon>Eukaryota</taxon>
        <taxon>Fungi</taxon>
        <taxon>Dikarya</taxon>
        <taxon>Ascomycota</taxon>
        <taxon>Pezizomycotina</taxon>
        <taxon>Dothideomycetes</taxon>
        <taxon>Dothideomycetidae</taxon>
        <taxon>Mycosphaerellales</taxon>
        <taxon>Mycosphaerellaceae</taxon>
        <taxon>Pseudocercospora</taxon>
    </lineage>
</organism>
<dbReference type="EMBL" id="KB446557">
    <property type="protein sequence ID" value="EME84234.1"/>
    <property type="molecule type" value="Genomic_DNA"/>
</dbReference>
<protein>
    <submittedName>
        <fullName evidence="1">Uncharacterized protein</fullName>
    </submittedName>
</protein>
<dbReference type="OrthoDB" id="539158at2759"/>
<evidence type="ECO:0000313" key="2">
    <source>
        <dbReference type="Proteomes" id="UP000016932"/>
    </source>
</evidence>
<dbReference type="VEuPathDB" id="FungiDB:MYCFIDRAFT_210824"/>
<dbReference type="Proteomes" id="UP000016932">
    <property type="component" value="Unassembled WGS sequence"/>
</dbReference>
<proteinExistence type="predicted"/>
<gene>
    <name evidence="1" type="ORF">MYCFIDRAFT_210824</name>
</gene>
<keyword evidence="2" id="KW-1185">Reference proteome</keyword>
<dbReference type="GeneID" id="19337210"/>
<dbReference type="HOGENOM" id="CLU_2905168_0_0_1"/>
<evidence type="ECO:0000313" key="1">
    <source>
        <dbReference type="EMBL" id="EME84234.1"/>
    </source>
</evidence>
<reference evidence="1 2" key="1">
    <citation type="journal article" date="2012" name="PLoS Pathog.">
        <title>Diverse lifestyles and strategies of plant pathogenesis encoded in the genomes of eighteen Dothideomycetes fungi.</title>
        <authorList>
            <person name="Ohm R.A."/>
            <person name="Feau N."/>
            <person name="Henrissat B."/>
            <person name="Schoch C.L."/>
            <person name="Horwitz B.A."/>
            <person name="Barry K.W."/>
            <person name="Condon B.J."/>
            <person name="Copeland A.C."/>
            <person name="Dhillon B."/>
            <person name="Glaser F."/>
            <person name="Hesse C.N."/>
            <person name="Kosti I."/>
            <person name="LaButti K."/>
            <person name="Lindquist E.A."/>
            <person name="Lucas S."/>
            <person name="Salamov A.A."/>
            <person name="Bradshaw R.E."/>
            <person name="Ciuffetti L."/>
            <person name="Hamelin R.C."/>
            <person name="Kema G.H.J."/>
            <person name="Lawrence C."/>
            <person name="Scott J.A."/>
            <person name="Spatafora J.W."/>
            <person name="Turgeon B.G."/>
            <person name="de Wit P.J.G.M."/>
            <person name="Zhong S."/>
            <person name="Goodwin S.B."/>
            <person name="Grigoriev I.V."/>
        </authorList>
    </citation>
    <scope>NUCLEOTIDE SEQUENCE [LARGE SCALE GENOMIC DNA]</scope>
    <source>
        <strain evidence="1 2">CIRAD86</strain>
    </source>
</reference>
<dbReference type="KEGG" id="pfj:MYCFIDRAFT_210824"/>
<name>M2ZZ88_PSEFD</name>
<accession>M2ZZ88</accession>
<dbReference type="AlphaFoldDB" id="M2ZZ88"/>
<sequence>MFSMLAGIALYYYYYYYYYPYRRPSNRDARRRRDHVLYGHAYHGADDHISPSPLRQASGMWV</sequence>
<dbReference type="RefSeq" id="XP_007924858.1">
    <property type="nucleotide sequence ID" value="XM_007926667.1"/>
</dbReference>